<dbReference type="Proteomes" id="UP000694941">
    <property type="component" value="Unplaced"/>
</dbReference>
<evidence type="ECO:0000313" key="2">
    <source>
        <dbReference type="Proteomes" id="UP000694941"/>
    </source>
</evidence>
<name>A0ABM1BM80_LIMPO</name>
<dbReference type="PROSITE" id="PS51034">
    <property type="entry name" value="ZP_2"/>
    <property type="match status" value="1"/>
</dbReference>
<evidence type="ECO:0000313" key="3">
    <source>
        <dbReference type="RefSeq" id="XP_013784839.1"/>
    </source>
</evidence>
<keyword evidence="2" id="KW-1185">Reference proteome</keyword>
<protein>
    <submittedName>
        <fullName evidence="3">Uncharacterized protein LOC106468932</fullName>
    </submittedName>
</protein>
<feature type="domain" description="ZP" evidence="1">
    <location>
        <begin position="123"/>
        <end position="293"/>
    </location>
</feature>
<proteinExistence type="predicted"/>
<dbReference type="RefSeq" id="XP_013784839.1">
    <property type="nucleotide sequence ID" value="XM_013929385.1"/>
</dbReference>
<sequence>MNVESGAEDSLKIPSITSDFELEAPNITFKNFTVEFNNHKLAAKVSSAPSIEESGSENESVLERFFRQPLHGDVDNQGWGGSLRTQARGSLSAYRPEFPNITPFDFSSRYSMNMIRVNYITADCYDNYMRINLHFNGTFSGIVYSTGYVHDPDCVYINGSFEKRYEFYIRLNRCGTLGQRKGDYNTYFEEDKKHSNEYMWNTITVQYNSVIEEEWDENFRVTCEYGYDFRKTVTFPLANVEVNTGNPVVFTLTPPECYMEIKEGFNVRGHQIDGPVSVGDPLTLIIQMKSENS</sequence>
<dbReference type="InterPro" id="IPR001507">
    <property type="entry name" value="ZP_dom"/>
</dbReference>
<dbReference type="PANTHER" id="PTHR46560">
    <property type="entry name" value="CYPHER, ISOFORM B"/>
    <property type="match status" value="1"/>
</dbReference>
<accession>A0ABM1BM80</accession>
<gene>
    <name evidence="3" type="primary">LOC106468932</name>
</gene>
<dbReference type="PANTHER" id="PTHR46560:SF3">
    <property type="entry name" value="ZP DOMAIN-CONTAINING PROTEIN"/>
    <property type="match status" value="1"/>
</dbReference>
<organism evidence="2 3">
    <name type="scientific">Limulus polyphemus</name>
    <name type="common">Atlantic horseshoe crab</name>
    <dbReference type="NCBI Taxonomy" id="6850"/>
    <lineage>
        <taxon>Eukaryota</taxon>
        <taxon>Metazoa</taxon>
        <taxon>Ecdysozoa</taxon>
        <taxon>Arthropoda</taxon>
        <taxon>Chelicerata</taxon>
        <taxon>Merostomata</taxon>
        <taxon>Xiphosura</taxon>
        <taxon>Limulidae</taxon>
        <taxon>Limulus</taxon>
    </lineage>
</organism>
<reference evidence="3" key="1">
    <citation type="submission" date="2025-08" db="UniProtKB">
        <authorList>
            <consortium name="RefSeq"/>
        </authorList>
    </citation>
    <scope>IDENTIFICATION</scope>
    <source>
        <tissue evidence="3">Muscle</tissue>
    </source>
</reference>
<dbReference type="GeneID" id="106468932"/>
<evidence type="ECO:0000259" key="1">
    <source>
        <dbReference type="PROSITE" id="PS51034"/>
    </source>
</evidence>